<keyword evidence="5 6" id="KW-0472">Membrane</keyword>
<keyword evidence="4 6" id="KW-1133">Transmembrane helix</keyword>
<gene>
    <name evidence="7" type="ORF">MNBD_GAMMA22-2562</name>
</gene>
<feature type="transmembrane region" description="Helical" evidence="6">
    <location>
        <begin position="168"/>
        <end position="188"/>
    </location>
</feature>
<evidence type="ECO:0000313" key="7">
    <source>
        <dbReference type="EMBL" id="VAX01144.1"/>
    </source>
</evidence>
<dbReference type="Pfam" id="PF03706">
    <property type="entry name" value="LPG_synthase_TM"/>
    <property type="match status" value="1"/>
</dbReference>
<evidence type="ECO:0000256" key="2">
    <source>
        <dbReference type="ARBA" id="ARBA00022475"/>
    </source>
</evidence>
<feature type="transmembrane region" description="Helical" evidence="6">
    <location>
        <begin position="137"/>
        <end position="156"/>
    </location>
</feature>
<dbReference type="NCBIfam" id="TIGR00374">
    <property type="entry name" value="flippase-like domain"/>
    <property type="match status" value="1"/>
</dbReference>
<organism evidence="7">
    <name type="scientific">hydrothermal vent metagenome</name>
    <dbReference type="NCBI Taxonomy" id="652676"/>
    <lineage>
        <taxon>unclassified sequences</taxon>
        <taxon>metagenomes</taxon>
        <taxon>ecological metagenomes</taxon>
    </lineage>
</organism>
<dbReference type="PANTHER" id="PTHR40277:SF1">
    <property type="entry name" value="BLL5419 PROTEIN"/>
    <property type="match status" value="1"/>
</dbReference>
<feature type="transmembrane region" description="Helical" evidence="6">
    <location>
        <begin position="294"/>
        <end position="317"/>
    </location>
</feature>
<evidence type="ECO:0000256" key="4">
    <source>
        <dbReference type="ARBA" id="ARBA00022989"/>
    </source>
</evidence>
<proteinExistence type="predicted"/>
<evidence type="ECO:0000256" key="6">
    <source>
        <dbReference type="SAM" id="Phobius"/>
    </source>
</evidence>
<protein>
    <recommendedName>
        <fullName evidence="8">Dolichol-P-glucose synthetase</fullName>
    </recommendedName>
</protein>
<feature type="transmembrane region" description="Helical" evidence="6">
    <location>
        <begin position="26"/>
        <end position="45"/>
    </location>
</feature>
<dbReference type="PANTHER" id="PTHR40277">
    <property type="entry name" value="BLL5419 PROTEIN"/>
    <property type="match status" value="1"/>
</dbReference>
<dbReference type="InterPro" id="IPR022791">
    <property type="entry name" value="L-PG_synthase/AglD"/>
</dbReference>
<reference evidence="7" key="1">
    <citation type="submission" date="2018-06" db="EMBL/GenBank/DDBJ databases">
        <authorList>
            <person name="Zhirakovskaya E."/>
        </authorList>
    </citation>
    <scope>NUCLEOTIDE SEQUENCE</scope>
</reference>
<feature type="transmembrane region" description="Helical" evidence="6">
    <location>
        <begin position="223"/>
        <end position="244"/>
    </location>
</feature>
<sequence>MTEQSQINIEKQQHDSVSKNKVLMPLLRVTFSLVILFLIFRAVDINEVKNVIAATQYQWLLLALVFQILSTLLAGYRWSLVMAIMNFVDDVSFYIKSYFKGSFFNQGLPTSIGGDAIRVLDVAATGHRKRDAFTGVFVDRLLGLTGLLIMTLIASLANPTLLPEGLFLVINLIVLGGLAAFMTVLFFYKLALFERWRLGRYLIRTSQQLMRVMCGFKNSSIQMGLGIIIHLLSMLNIYCIGIGVGLEFDFMTYLVIVPPAILLTLVPISLAGWGVREGALIGLFTLLGADQSTILSLSVLYGLTLIVASLPGLQVYLAGKKVIK</sequence>
<accession>A0A3B1AMQ5</accession>
<evidence type="ECO:0000256" key="3">
    <source>
        <dbReference type="ARBA" id="ARBA00022692"/>
    </source>
</evidence>
<evidence type="ECO:0008006" key="8">
    <source>
        <dbReference type="Google" id="ProtNLM"/>
    </source>
</evidence>
<name>A0A3B1AMQ5_9ZZZZ</name>
<evidence type="ECO:0000256" key="1">
    <source>
        <dbReference type="ARBA" id="ARBA00004651"/>
    </source>
</evidence>
<dbReference type="EMBL" id="UOFS01000047">
    <property type="protein sequence ID" value="VAX01144.1"/>
    <property type="molecule type" value="Genomic_DNA"/>
</dbReference>
<dbReference type="GO" id="GO:0005886">
    <property type="term" value="C:plasma membrane"/>
    <property type="evidence" value="ECO:0007669"/>
    <property type="project" value="UniProtKB-SubCell"/>
</dbReference>
<feature type="transmembrane region" description="Helical" evidence="6">
    <location>
        <begin position="250"/>
        <end position="273"/>
    </location>
</feature>
<evidence type="ECO:0000256" key="5">
    <source>
        <dbReference type="ARBA" id="ARBA00023136"/>
    </source>
</evidence>
<feature type="transmembrane region" description="Helical" evidence="6">
    <location>
        <begin position="57"/>
        <end position="76"/>
    </location>
</feature>
<comment type="subcellular location">
    <subcellularLocation>
        <location evidence="1">Cell membrane</location>
        <topology evidence="1">Multi-pass membrane protein</topology>
    </subcellularLocation>
</comment>
<keyword evidence="3 6" id="KW-0812">Transmembrane</keyword>
<keyword evidence="2" id="KW-1003">Cell membrane</keyword>
<dbReference type="AlphaFoldDB" id="A0A3B1AMQ5"/>